<dbReference type="EMBL" id="CP025085">
    <property type="protein sequence ID" value="AUG99269.1"/>
    <property type="molecule type" value="Genomic_DNA"/>
</dbReference>
<evidence type="ECO:0000313" key="2">
    <source>
        <dbReference type="EMBL" id="AUH03587.1"/>
    </source>
</evidence>
<evidence type="ECO:0000313" key="4">
    <source>
        <dbReference type="Proteomes" id="UP000233778"/>
    </source>
</evidence>
<dbReference type="EMBL" id="CP025084">
    <property type="protein sequence ID" value="AUH03587.1"/>
    <property type="molecule type" value="Genomic_DNA"/>
</dbReference>
<reference evidence="2" key="2">
    <citation type="submission" date="2013-09" db="EMBL/GenBank/DDBJ databases">
        <authorList>
            <person name="Wang G."/>
            <person name="Yang Y."/>
            <person name="Su Y."/>
        </authorList>
    </citation>
    <scope>NUCLEOTIDE SEQUENCE</scope>
    <source>
        <strain evidence="2">ATCC 39006</strain>
    </source>
</reference>
<organism evidence="2 3">
    <name type="scientific">Serratia sp. (strain ATCC 39006)</name>
    <name type="common">Prodigiosinella confusarubida</name>
    <dbReference type="NCBI Taxonomy" id="104623"/>
    <lineage>
        <taxon>Bacteria</taxon>
        <taxon>Pseudomonadati</taxon>
        <taxon>Pseudomonadota</taxon>
        <taxon>Gammaproteobacteria</taxon>
        <taxon>Enterobacterales</taxon>
        <taxon>Pectobacteriaceae</taxon>
        <taxon>Prodigiosinella</taxon>
    </lineage>
</organism>
<dbReference type="KEGG" id="serq:CWC46_05225"/>
<reference evidence="1 4" key="3">
    <citation type="submission" date="2017-11" db="EMBL/GenBank/DDBJ databases">
        <title>Complete genome sequence of Serratia sp. ATCC 39006 LacA.</title>
        <authorList>
            <person name="Hampton H.G."/>
            <person name="Jackson S.A."/>
            <person name="Jauregui R."/>
            <person name="Poulter G.T.M."/>
            <person name="Salmond G.P.C."/>
            <person name="Fineran P.C."/>
        </authorList>
    </citation>
    <scope>NUCLEOTIDE SEQUENCE [LARGE SCALE GENOMIC DNA]</scope>
    <source>
        <strain evidence="1 4">ATCC 39006</strain>
    </source>
</reference>
<reference evidence="2" key="4">
    <citation type="submission" date="2017-11" db="EMBL/GenBank/DDBJ databases">
        <title>Complete genome sequence of Serratia sp. ATCC 39006.</title>
        <authorList>
            <person name="Hampton H.G."/>
            <person name="Jackson S.A."/>
            <person name="Jauregui R."/>
            <person name="Poulter G.T.M."/>
            <person name="Salmond G.P.C."/>
            <person name="Fineran P.C."/>
        </authorList>
    </citation>
    <scope>NUCLEOTIDE SEQUENCE</scope>
    <source>
        <strain evidence="2">ATCC 39006</strain>
    </source>
</reference>
<proteinExistence type="predicted"/>
<name>A0A2I5T3Y5_SERS3</name>
<reference evidence="2 3" key="1">
    <citation type="journal article" date="2013" name="Genome Announc.">
        <title>Draft genome sequence of Serratia sp. strain ATCC 39006, a model bacterium for analysis of the biosynthesis and regulation of prodigiosin, a carbapenem, and gas vesicles.</title>
        <authorList>
            <person name="Fineran P.C."/>
            <person name="Iglesias Cans M.C."/>
            <person name="Ramsay J.P."/>
            <person name="Wilf N.M."/>
            <person name="Cossyleon D."/>
            <person name="McNeil M.B."/>
            <person name="Williamson N.R."/>
            <person name="Monson R.E."/>
            <person name="Becher S.A."/>
            <person name="Stanton J.A."/>
            <person name="Brugger K."/>
            <person name="Brown S.D."/>
            <person name="Salmond G.P."/>
        </authorList>
    </citation>
    <scope>NUCLEOTIDE SEQUENCE [LARGE SCALE GENOMIC DNA]</scope>
    <source>
        <strain evidence="2">ATCC 39006</strain>
        <strain evidence="3">ATCC 39006 / SC 11482</strain>
    </source>
</reference>
<sequence>MKYDRYRYVRCFYSPQSLTDVNSWGLTRLPPSCYLKFIGYKNIISTEISVSITFYKLCPKAC</sequence>
<keyword evidence="3" id="KW-1185">Reference proteome</keyword>
<evidence type="ECO:0000313" key="3">
    <source>
        <dbReference type="Proteomes" id="UP000017700"/>
    </source>
</evidence>
<dbReference type="Proteomes" id="UP000233778">
    <property type="component" value="Chromosome"/>
</dbReference>
<gene>
    <name evidence="1" type="ORF">CWC46_05225</name>
    <name evidence="2" type="ORF">Ser39006_005230</name>
</gene>
<accession>A0A2I5T3Y5</accession>
<dbReference type="AlphaFoldDB" id="A0A2I5T3Y5"/>
<dbReference type="KEGG" id="sera:Ser39006_005230"/>
<evidence type="ECO:0000313" key="1">
    <source>
        <dbReference type="EMBL" id="AUG99269.1"/>
    </source>
</evidence>
<protein>
    <submittedName>
        <fullName evidence="2">Uncharacterized protein</fullName>
    </submittedName>
</protein>
<dbReference type="Proteomes" id="UP000017700">
    <property type="component" value="Chromosome"/>
</dbReference>